<dbReference type="RefSeq" id="WP_058022688.1">
    <property type="nucleotide sequence ID" value="NZ_CP013189.1"/>
</dbReference>
<dbReference type="SMART" id="SM01144">
    <property type="entry name" value="DTW"/>
    <property type="match status" value="1"/>
</dbReference>
<evidence type="ECO:0000256" key="4">
    <source>
        <dbReference type="ARBA" id="ARBA00022694"/>
    </source>
</evidence>
<dbReference type="KEGG" id="pspi:PS2015_2652"/>
<dbReference type="STRING" id="1249552.PS2015_2652"/>
<keyword evidence="3" id="KW-0949">S-adenosyl-L-methionine</keyword>
<dbReference type="Proteomes" id="UP000065641">
    <property type="component" value="Chromosome"/>
</dbReference>
<keyword evidence="2" id="KW-0808">Transferase</keyword>
<evidence type="ECO:0000256" key="5">
    <source>
        <dbReference type="ARBA" id="ARBA00034489"/>
    </source>
</evidence>
<protein>
    <recommendedName>
        <fullName evidence="1">tRNA-uridine aminocarboxypropyltransferase</fullName>
        <ecNumber evidence="1">2.5.1.25</ecNumber>
    </recommendedName>
</protein>
<keyword evidence="4" id="KW-0819">tRNA processing</keyword>
<dbReference type="GO" id="GO:0008033">
    <property type="term" value="P:tRNA processing"/>
    <property type="evidence" value="ECO:0007669"/>
    <property type="project" value="UniProtKB-KW"/>
</dbReference>
<gene>
    <name evidence="7" type="ORF">PS2015_2652</name>
</gene>
<dbReference type="EMBL" id="CP013189">
    <property type="protein sequence ID" value="ALO47284.1"/>
    <property type="molecule type" value="Genomic_DNA"/>
</dbReference>
<dbReference type="EC" id="2.5.1.25" evidence="1"/>
<sequence length="198" mass="22412">MSRELCAACQRPVGYCYCADLVQLRNHWPVHILQDQREASHPLGTARIAALSLHNCQLHTLALDSQQVLPDLAGDAALIYPSTRATPVSELKQSGVRPLIFLDASWRRSRKMLHLWPQLGDLPHYSLHKPPAGRYRIRKAPTAEALSTLEAIALALDELEGSPETFMSMLDTMDRMIDRQIQRMGAHTYHHNYVNKDK</sequence>
<accession>A0A0S2KGX4</accession>
<dbReference type="GO" id="GO:0016432">
    <property type="term" value="F:tRNA-uridine aminocarboxypropyltransferase activity"/>
    <property type="evidence" value="ECO:0007669"/>
    <property type="project" value="UniProtKB-EC"/>
</dbReference>
<dbReference type="PANTHER" id="PTHR21392:SF0">
    <property type="entry name" value="TRNA-URIDINE AMINOCARBOXYPROPYLTRANSFERASE 2"/>
    <property type="match status" value="1"/>
</dbReference>
<proteinExistence type="inferred from homology"/>
<reference evidence="7 8" key="1">
    <citation type="submission" date="2015-11" db="EMBL/GenBank/DDBJ databases">
        <authorList>
            <person name="Zhang Y."/>
            <person name="Guo Z."/>
        </authorList>
    </citation>
    <scope>NUCLEOTIDE SEQUENCE [LARGE SCALE GENOMIC DNA]</scope>
    <source>
        <strain evidence="7 8">KCTC 32221</strain>
    </source>
</reference>
<dbReference type="InterPro" id="IPR039262">
    <property type="entry name" value="DTWD2/TAPT"/>
</dbReference>
<evidence type="ECO:0000256" key="3">
    <source>
        <dbReference type="ARBA" id="ARBA00022691"/>
    </source>
</evidence>
<evidence type="ECO:0000259" key="6">
    <source>
        <dbReference type="SMART" id="SM01144"/>
    </source>
</evidence>
<evidence type="ECO:0000313" key="8">
    <source>
        <dbReference type="Proteomes" id="UP000065641"/>
    </source>
</evidence>
<comment type="similarity">
    <text evidence="5">Belongs to the TDD superfamily. DTWD2 family.</text>
</comment>
<dbReference type="Pfam" id="PF03942">
    <property type="entry name" value="DTW"/>
    <property type="match status" value="1"/>
</dbReference>
<feature type="domain" description="DTW" evidence="6">
    <location>
        <begin position="2"/>
        <end position="185"/>
    </location>
</feature>
<dbReference type="PANTHER" id="PTHR21392">
    <property type="entry name" value="TRNA-URIDINE AMINOCARBOXYPROPYLTRANSFERASE 2"/>
    <property type="match status" value="1"/>
</dbReference>
<evidence type="ECO:0000313" key="7">
    <source>
        <dbReference type="EMBL" id="ALO47284.1"/>
    </source>
</evidence>
<name>A0A0S2KGX4_9GAMM</name>
<organism evidence="7 8">
    <name type="scientific">Pseudohongiella spirulinae</name>
    <dbReference type="NCBI Taxonomy" id="1249552"/>
    <lineage>
        <taxon>Bacteria</taxon>
        <taxon>Pseudomonadati</taxon>
        <taxon>Pseudomonadota</taxon>
        <taxon>Gammaproteobacteria</taxon>
        <taxon>Pseudomonadales</taxon>
        <taxon>Pseudohongiellaceae</taxon>
        <taxon>Pseudohongiella</taxon>
    </lineage>
</organism>
<dbReference type="OrthoDB" id="268835at2"/>
<dbReference type="InterPro" id="IPR005636">
    <property type="entry name" value="DTW"/>
</dbReference>
<keyword evidence="8" id="KW-1185">Reference proteome</keyword>
<evidence type="ECO:0000256" key="1">
    <source>
        <dbReference type="ARBA" id="ARBA00012386"/>
    </source>
</evidence>
<dbReference type="AlphaFoldDB" id="A0A0S2KGX4"/>
<evidence type="ECO:0000256" key="2">
    <source>
        <dbReference type="ARBA" id="ARBA00022679"/>
    </source>
</evidence>